<evidence type="ECO:0000256" key="1">
    <source>
        <dbReference type="ARBA" id="ARBA00002936"/>
    </source>
</evidence>
<dbReference type="CDD" id="cd15230">
    <property type="entry name" value="7tmA_OR5-like"/>
    <property type="match status" value="1"/>
</dbReference>
<comment type="similarity">
    <text evidence="10">Belongs to the G-protein coupled receptor 1 family.</text>
</comment>
<evidence type="ECO:0000256" key="6">
    <source>
        <dbReference type="ARBA" id="ARBA00023136"/>
    </source>
</evidence>
<dbReference type="Ensembl" id="ENSMUNT00000008622.2">
    <property type="protein sequence ID" value="ENSMUNP00000007450.2"/>
    <property type="gene ID" value="ENSMUNG00000017302.1"/>
</dbReference>
<dbReference type="GO" id="GO:0005886">
    <property type="term" value="C:plasma membrane"/>
    <property type="evidence" value="ECO:0007669"/>
    <property type="project" value="UniProtKB-SubCell"/>
</dbReference>
<keyword evidence="7 10" id="KW-0675">Receptor</keyword>
<evidence type="ECO:0000256" key="2">
    <source>
        <dbReference type="ARBA" id="ARBA00004141"/>
    </source>
</evidence>
<organism evidence="12 13">
    <name type="scientific">Melopsittacus undulatus</name>
    <name type="common">Budgerigar</name>
    <name type="synonym">Psittacus undulatus</name>
    <dbReference type="NCBI Taxonomy" id="13146"/>
    <lineage>
        <taxon>Eukaryota</taxon>
        <taxon>Metazoa</taxon>
        <taxon>Chordata</taxon>
        <taxon>Craniata</taxon>
        <taxon>Vertebrata</taxon>
        <taxon>Euteleostomi</taxon>
        <taxon>Archelosauria</taxon>
        <taxon>Archosauria</taxon>
        <taxon>Dinosauria</taxon>
        <taxon>Saurischia</taxon>
        <taxon>Theropoda</taxon>
        <taxon>Coelurosauria</taxon>
        <taxon>Aves</taxon>
        <taxon>Neognathae</taxon>
        <taxon>Neoaves</taxon>
        <taxon>Telluraves</taxon>
        <taxon>Australaves</taxon>
        <taxon>Psittaciformes</taxon>
        <taxon>Psittaculidae</taxon>
        <taxon>Melopsittacus</taxon>
    </lineage>
</organism>
<dbReference type="InterPro" id="IPR000725">
    <property type="entry name" value="Olfact_rcpt"/>
</dbReference>
<keyword evidence="13" id="KW-1185">Reference proteome</keyword>
<keyword evidence="11" id="KW-0716">Sensory transduction</keyword>
<feature type="transmembrane region" description="Helical" evidence="11">
    <location>
        <begin position="73"/>
        <end position="91"/>
    </location>
</feature>
<dbReference type="GO" id="GO:0004984">
    <property type="term" value="F:olfactory receptor activity"/>
    <property type="evidence" value="ECO:0007669"/>
    <property type="project" value="InterPro"/>
</dbReference>
<feature type="transmembrane region" description="Helical" evidence="11">
    <location>
        <begin position="40"/>
        <end position="61"/>
    </location>
</feature>
<evidence type="ECO:0000256" key="4">
    <source>
        <dbReference type="ARBA" id="ARBA00022989"/>
    </source>
</evidence>
<dbReference type="InterPro" id="IPR000276">
    <property type="entry name" value="GPCR_Rhodpsn"/>
</dbReference>
<evidence type="ECO:0000256" key="9">
    <source>
        <dbReference type="ARBA" id="ARBA00023224"/>
    </source>
</evidence>
<reference evidence="12" key="2">
    <citation type="submission" date="2025-08" db="UniProtKB">
        <authorList>
            <consortium name="Ensembl"/>
        </authorList>
    </citation>
    <scope>IDENTIFICATION</scope>
</reference>
<proteinExistence type="inferred from homology"/>
<dbReference type="Gene3D" id="1.20.1070.10">
    <property type="entry name" value="Rhodopsin 7-helix transmembrane proteins"/>
    <property type="match status" value="1"/>
</dbReference>
<dbReference type="InterPro" id="IPR017452">
    <property type="entry name" value="GPCR_Rhodpsn_7TM"/>
</dbReference>
<accession>A0A8V5FIA7</accession>
<evidence type="ECO:0000256" key="5">
    <source>
        <dbReference type="ARBA" id="ARBA00023040"/>
    </source>
</evidence>
<dbReference type="Proteomes" id="UP000694405">
    <property type="component" value="Chromosome 7"/>
</dbReference>
<dbReference type="FunFam" id="1.20.1070.10:FF:000003">
    <property type="entry name" value="Olfactory receptor"/>
    <property type="match status" value="1"/>
</dbReference>
<keyword evidence="4 11" id="KW-1133">Transmembrane helix</keyword>
<evidence type="ECO:0000256" key="10">
    <source>
        <dbReference type="RuleBase" id="RU000688"/>
    </source>
</evidence>
<keyword evidence="3 10" id="KW-0812">Transmembrane</keyword>
<name>A0A8C6N9I9_MELUD</name>
<reference evidence="12" key="1">
    <citation type="submission" date="2020-03" db="EMBL/GenBank/DDBJ databases">
        <title>Melopsittacus undulatus (budgerigar) genome, bMelUnd1, maternal haplotype with Z.</title>
        <authorList>
            <person name="Gedman G."/>
            <person name="Mountcastle J."/>
            <person name="Haase B."/>
            <person name="Formenti G."/>
            <person name="Wright T."/>
            <person name="Apodaca J."/>
            <person name="Pelan S."/>
            <person name="Chow W."/>
            <person name="Rhie A."/>
            <person name="Howe K."/>
            <person name="Fedrigo O."/>
            <person name="Jarvis E.D."/>
        </authorList>
    </citation>
    <scope>NUCLEOTIDE SEQUENCE [LARGE SCALE GENOMIC DNA]</scope>
</reference>
<dbReference type="PROSITE" id="PS50262">
    <property type="entry name" value="G_PROTEIN_RECEP_F1_2"/>
    <property type="match status" value="1"/>
</dbReference>
<dbReference type="SUPFAM" id="SSF81321">
    <property type="entry name" value="Family A G protein-coupled receptor-like"/>
    <property type="match status" value="1"/>
</dbReference>
<feature type="transmembrane region" description="Helical" evidence="11">
    <location>
        <begin position="285"/>
        <end position="304"/>
    </location>
</feature>
<dbReference type="PRINTS" id="PR00237">
    <property type="entry name" value="GPCRRHODOPSN"/>
</dbReference>
<keyword evidence="8" id="KW-0325">Glycoprotein</keyword>
<feature type="transmembrane region" description="Helical" evidence="11">
    <location>
        <begin position="210"/>
        <end position="239"/>
    </location>
</feature>
<dbReference type="PANTHER" id="PTHR48018">
    <property type="entry name" value="OLFACTORY RECEPTOR"/>
    <property type="match status" value="1"/>
</dbReference>
<keyword evidence="11" id="KW-0552">Olfaction</keyword>
<protein>
    <recommendedName>
        <fullName evidence="11">Olfactory receptor</fullName>
    </recommendedName>
</protein>
<feature type="transmembrane region" description="Helical" evidence="11">
    <location>
        <begin position="111"/>
        <end position="133"/>
    </location>
</feature>
<dbReference type="PROSITE" id="PS00237">
    <property type="entry name" value="G_PROTEIN_RECEP_F1_1"/>
    <property type="match status" value="1"/>
</dbReference>
<keyword evidence="9 10" id="KW-0807">Transducer</keyword>
<keyword evidence="11" id="KW-1003">Cell membrane</keyword>
<dbReference type="PRINTS" id="PR00245">
    <property type="entry name" value="OLFACTORYR"/>
</dbReference>
<comment type="function">
    <text evidence="1">Odorant receptor.</text>
</comment>
<feature type="transmembrane region" description="Helical" evidence="11">
    <location>
        <begin position="251"/>
        <end position="273"/>
    </location>
</feature>
<dbReference type="Pfam" id="PF13853">
    <property type="entry name" value="7tm_4"/>
    <property type="match status" value="1"/>
</dbReference>
<reference evidence="12" key="3">
    <citation type="submission" date="2025-09" db="UniProtKB">
        <authorList>
            <consortium name="Ensembl"/>
        </authorList>
    </citation>
    <scope>IDENTIFICATION</scope>
</reference>
<evidence type="ECO:0000313" key="12">
    <source>
        <dbReference type="Ensembl" id="ENSMUNP00000007450.2"/>
    </source>
</evidence>
<evidence type="ECO:0000313" key="13">
    <source>
        <dbReference type="Proteomes" id="UP000694405"/>
    </source>
</evidence>
<evidence type="ECO:0000256" key="7">
    <source>
        <dbReference type="ARBA" id="ARBA00023170"/>
    </source>
</evidence>
<accession>A0A8C6N9I9</accession>
<keyword evidence="5 10" id="KW-0297">G-protein coupled receptor</keyword>
<dbReference type="GO" id="GO:0004930">
    <property type="term" value="F:G protein-coupled receptor activity"/>
    <property type="evidence" value="ECO:0007669"/>
    <property type="project" value="UniProtKB-KW"/>
</dbReference>
<comment type="subcellular location">
    <subcellularLocation>
        <location evidence="11">Cell membrane</location>
        <topology evidence="11">Multi-pass membrane protein</topology>
    </subcellularLocation>
    <subcellularLocation>
        <location evidence="2">Membrane</location>
        <topology evidence="2">Multi-pass membrane protein</topology>
    </subcellularLocation>
</comment>
<evidence type="ECO:0000256" key="3">
    <source>
        <dbReference type="ARBA" id="ARBA00022692"/>
    </source>
</evidence>
<feature type="transmembrane region" description="Helical" evidence="11">
    <location>
        <begin position="153"/>
        <end position="174"/>
    </location>
</feature>
<sequence length="347" mass="38849">MCYYEVSMCLLNKLVMGGNQTQIKFILLGITDSPHAQTPVFVLFLLIYIVTLVGNVGIISLVRVSPSLHTPMYFFLTHFAFTDICYSTVISPRMLADLLSEDKTISFTACMMQYLIFAFFAISECYLLATMAYDRHVAICQPLLYVTIISSRVCWQLVASSYLFAFLSAIIYTWCVFGGSFCGPNRIDHFFCDVVPVLKLVCSDTHSSEMVIFAFVTINVVGTSMFILLSYISIICTVLRMCSAQSRARAFHTCTSHLMAVSLFFGPAFFMYLQPSSSHRSLDKVASIFYAVVTPMLNPFIYSLRNKEVKGALIKSRGLSCSFEDQIKGNPSPGCSLSRDFTCTKKL</sequence>
<keyword evidence="6 11" id="KW-0472">Membrane</keyword>
<evidence type="ECO:0000256" key="8">
    <source>
        <dbReference type="ARBA" id="ARBA00023180"/>
    </source>
</evidence>
<evidence type="ECO:0000256" key="11">
    <source>
        <dbReference type="RuleBase" id="RU363047"/>
    </source>
</evidence>
<dbReference type="AlphaFoldDB" id="A0A8C6N9I9"/>